<keyword evidence="7" id="KW-0408">Iron</keyword>
<evidence type="ECO:0000256" key="4">
    <source>
        <dbReference type="ARBA" id="ARBA00022723"/>
    </source>
</evidence>
<gene>
    <name evidence="11" type="ORF">O4G74_08590</name>
</gene>
<keyword evidence="5" id="KW-0227">DNA damage</keyword>
<keyword evidence="3" id="KW-0004">4Fe-4S</keyword>
<evidence type="ECO:0000256" key="2">
    <source>
        <dbReference type="ARBA" id="ARBA00019403"/>
    </source>
</evidence>
<dbReference type="NCBIfam" id="TIGR03915">
    <property type="entry name" value="SAM_7_link_chp"/>
    <property type="match status" value="1"/>
</dbReference>
<evidence type="ECO:0000256" key="9">
    <source>
        <dbReference type="ARBA" id="ARBA00023204"/>
    </source>
</evidence>
<dbReference type="Gene3D" id="3.40.470.10">
    <property type="entry name" value="Uracil-DNA glycosylase-like domain"/>
    <property type="match status" value="1"/>
</dbReference>
<protein>
    <recommendedName>
        <fullName evidence="2">Type-4 uracil-DNA glycosylase</fullName>
    </recommendedName>
</protein>
<dbReference type="InterPro" id="IPR005122">
    <property type="entry name" value="Uracil-DNA_glycosylase-like"/>
</dbReference>
<evidence type="ECO:0000256" key="6">
    <source>
        <dbReference type="ARBA" id="ARBA00022801"/>
    </source>
</evidence>
<dbReference type="EMBL" id="JAPWGW010000002">
    <property type="protein sequence ID" value="MCZ4298112.1"/>
    <property type="molecule type" value="Genomic_DNA"/>
</dbReference>
<keyword evidence="8" id="KW-0411">Iron-sulfur</keyword>
<evidence type="ECO:0000256" key="1">
    <source>
        <dbReference type="ARBA" id="ARBA00006521"/>
    </source>
</evidence>
<reference evidence="11" key="1">
    <citation type="submission" date="2022-12" db="EMBL/GenBank/DDBJ databases">
        <title>Bacterial isolates from different developmental stages of Nematostella vectensis.</title>
        <authorList>
            <person name="Fraune S."/>
        </authorList>
    </citation>
    <scope>NUCLEOTIDE SEQUENCE</scope>
    <source>
        <strain evidence="11">G21632-S1</strain>
    </source>
</reference>
<accession>A0ABT4LVE6</accession>
<dbReference type="CDD" id="cd10030">
    <property type="entry name" value="UDG-F4_TTUDGA_SPO1dp_like"/>
    <property type="match status" value="1"/>
</dbReference>
<evidence type="ECO:0000313" key="11">
    <source>
        <dbReference type="EMBL" id="MCZ4298112.1"/>
    </source>
</evidence>
<dbReference type="Proteomes" id="UP001083770">
    <property type="component" value="Unassembled WGS sequence"/>
</dbReference>
<dbReference type="InterPro" id="IPR023875">
    <property type="entry name" value="DNA_repair_put"/>
</dbReference>
<organism evidence="11 12">
    <name type="scientific">Henriciella marina</name>
    <dbReference type="NCBI Taxonomy" id="453851"/>
    <lineage>
        <taxon>Bacteria</taxon>
        <taxon>Pseudomonadati</taxon>
        <taxon>Pseudomonadota</taxon>
        <taxon>Alphaproteobacteria</taxon>
        <taxon>Hyphomonadales</taxon>
        <taxon>Hyphomonadaceae</taxon>
        <taxon>Henriciella</taxon>
    </lineage>
</organism>
<dbReference type="Pfam" id="PF03167">
    <property type="entry name" value="UDG"/>
    <property type="match status" value="1"/>
</dbReference>
<evidence type="ECO:0000256" key="7">
    <source>
        <dbReference type="ARBA" id="ARBA00023004"/>
    </source>
</evidence>
<evidence type="ECO:0000256" key="3">
    <source>
        <dbReference type="ARBA" id="ARBA00022485"/>
    </source>
</evidence>
<dbReference type="InterPro" id="IPR051536">
    <property type="entry name" value="UDG_Type-4/5"/>
</dbReference>
<evidence type="ECO:0000256" key="8">
    <source>
        <dbReference type="ARBA" id="ARBA00023014"/>
    </source>
</evidence>
<dbReference type="SMART" id="SM00986">
    <property type="entry name" value="UDG"/>
    <property type="match status" value="1"/>
</dbReference>
<dbReference type="InterPro" id="IPR025404">
    <property type="entry name" value="DUF4130"/>
</dbReference>
<evidence type="ECO:0000313" key="12">
    <source>
        <dbReference type="Proteomes" id="UP001083770"/>
    </source>
</evidence>
<dbReference type="SUPFAM" id="SSF52141">
    <property type="entry name" value="Uracil-DNA glycosylase-like"/>
    <property type="match status" value="1"/>
</dbReference>
<proteinExistence type="inferred from homology"/>
<keyword evidence="6" id="KW-0378">Hydrolase</keyword>
<feature type="domain" description="Uracil-DNA glycosylase-like" evidence="10">
    <location>
        <begin position="315"/>
        <end position="475"/>
    </location>
</feature>
<keyword evidence="9" id="KW-0234">DNA repair</keyword>
<dbReference type="SMART" id="SM00987">
    <property type="entry name" value="UreE_C"/>
    <property type="match status" value="1"/>
</dbReference>
<dbReference type="RefSeq" id="WP_269402228.1">
    <property type="nucleotide sequence ID" value="NZ_JAPWGW010000002.1"/>
</dbReference>
<comment type="similarity">
    <text evidence="1">Belongs to the uracil-DNA glycosylase (UDG) superfamily. Type 4 (UDGa) family.</text>
</comment>
<sequence length="486" mass="54501">MHHVSLSSETDFDGWRDAARRLAGQGVPPADIHWSGSTAGGDDLFAAAASAPEPAVPDHSAPREVKVPKAFIDMAKRVICHRDPARFAWLYQLLWDLQSNRAALTDPLNDAVRWVKGADKQIRRDVHKMHAFVRFRKVGERDGREVFMSWFEPDNRIVGLTAPFFMRRFTGMDWTILTPDACASWDGKKLTFAAGADRSQMPAEDAIEDQWRTYYASIFNPARLKVDAMLSEMPAKYWKNLPEAELIPDLIRQSSQRTGALLSAPSTDANIRSSRMSNFFAEEEAIEINSLDDARRAASKCDRCPIHECASQTIFGEGPADARLMIIGEQPGDREDIAGKPFVGPAGQLFDKAMNEANVERRKAYITNAVKHFKFTPRGKRRMHQKPNAGEIDTCRFWLDLERKFVAPDIIVTMGATALRGVFGKAVALKDMRGALTQLDNGTRLIATIHPSYLLRLPDRQRAAEEYDRFVDDLARARSLLLSDAA</sequence>
<dbReference type="NCBIfam" id="TIGR03914">
    <property type="entry name" value="UDG_fam_dom"/>
    <property type="match status" value="1"/>
</dbReference>
<keyword evidence="4" id="KW-0479">Metal-binding</keyword>
<dbReference type="PANTHER" id="PTHR33693:SF9">
    <property type="entry name" value="TYPE-4 URACIL-DNA GLYCOSYLASE"/>
    <property type="match status" value="1"/>
</dbReference>
<dbReference type="InterPro" id="IPR036895">
    <property type="entry name" value="Uracil-DNA_glycosylase-like_sf"/>
</dbReference>
<comment type="caution">
    <text evidence="11">The sequence shown here is derived from an EMBL/GenBank/DDBJ whole genome shotgun (WGS) entry which is preliminary data.</text>
</comment>
<evidence type="ECO:0000259" key="10">
    <source>
        <dbReference type="SMART" id="SM00986"/>
    </source>
</evidence>
<dbReference type="InterPro" id="IPR005273">
    <property type="entry name" value="Ura-DNA_glyco_family4"/>
</dbReference>
<dbReference type="Pfam" id="PF13566">
    <property type="entry name" value="DUF4130"/>
    <property type="match status" value="1"/>
</dbReference>
<dbReference type="PANTHER" id="PTHR33693">
    <property type="entry name" value="TYPE-5 URACIL-DNA GLYCOSYLASE"/>
    <property type="match status" value="1"/>
</dbReference>
<name>A0ABT4LVE6_9PROT</name>
<keyword evidence="12" id="KW-1185">Reference proteome</keyword>
<evidence type="ECO:0000256" key="5">
    <source>
        <dbReference type="ARBA" id="ARBA00022763"/>
    </source>
</evidence>